<evidence type="ECO:0000313" key="1">
    <source>
        <dbReference type="EMBL" id="ANZ48987.1"/>
    </source>
</evidence>
<dbReference type="RefSeq" id="YP_009278450.1">
    <property type="nucleotide sequence ID" value="NC_031007.1"/>
</dbReference>
<evidence type="ECO:0000313" key="2">
    <source>
        <dbReference type="Proteomes" id="UP000201594"/>
    </source>
</evidence>
<proteinExistence type="predicted"/>
<protein>
    <submittedName>
        <fullName evidence="1">Putative virion structural protein</fullName>
    </submittedName>
</protein>
<dbReference type="KEGG" id="vg:29061741"/>
<dbReference type="InterPro" id="IPR057701">
    <property type="entry name" value="DUF7941"/>
</dbReference>
<accession>A0A1B2ICI9</accession>
<dbReference type="Proteomes" id="UP000201594">
    <property type="component" value="Segment"/>
</dbReference>
<organism evidence="1 2">
    <name type="scientific">Erwinia phage vB_EamM_EarlPhillipIV</name>
    <dbReference type="NCBI Taxonomy" id="1883372"/>
    <lineage>
        <taxon>Viruses</taxon>
        <taxon>Duplodnaviria</taxon>
        <taxon>Heunggongvirae</taxon>
        <taxon>Uroviricota</taxon>
        <taxon>Caudoviricetes</taxon>
        <taxon>Chimalliviridae</taxon>
        <taxon>Derbicusvirus</taxon>
        <taxon>Derbicusvirus derbicus</taxon>
    </lineage>
</organism>
<name>A0A1B2ICI9_9CAUD</name>
<dbReference type="OrthoDB" id="7172at10239"/>
<dbReference type="GeneID" id="29061741"/>
<dbReference type="EMBL" id="KX397367">
    <property type="protein sequence ID" value="ANZ48987.1"/>
    <property type="molecule type" value="Genomic_DNA"/>
</dbReference>
<reference evidence="1 2" key="1">
    <citation type="submission" date="2016-06" db="EMBL/GenBank/DDBJ databases">
        <authorList>
            <person name="Kjaerup R.B."/>
            <person name="Dalgaard T.S."/>
            <person name="Juul-Madsen H.R."/>
        </authorList>
    </citation>
    <scope>NUCLEOTIDE SEQUENCE [LARGE SCALE GENOMIC DNA]</scope>
</reference>
<gene>
    <name evidence="1" type="ORF">EARLPHILLIPIV_138</name>
</gene>
<dbReference type="Pfam" id="PF25613">
    <property type="entry name" value="DUF7941"/>
    <property type="match status" value="1"/>
</dbReference>
<sequence length="281" mass="31781">MPILKRPEQLIVDRINLENKTDLKLTDVTLFTPRVPTTAEEIQNAQGRNSFVRIAATPLANATGATFVYYNRLDFTAMFTDETGIQPLVVPVDFDTVFTAWDVVPFINQYYGLMLEPKDVLEETINRGDWTVQLKAHPDSLGWVGEVPVQLVRGDALVPTNFTDVKIAPYAYPYFNTKVGQGAIYSYPWRFDNFAAELQGMGTTTNETRLAQILKSVTADNWMVYRSPVDFNLKEATVVYNGKNSRDLPTNPSVDNVMVIELSLYCLNFGGRLYLHYNDPE</sequence>